<comment type="function">
    <text evidence="4">Catalyzes the formation of sulfite from adenosine 5'-phosphosulfate (APS) using thioredoxin as an electron donor.</text>
</comment>
<dbReference type="HAMAP" id="MF_00063">
    <property type="entry name" value="CysH"/>
    <property type="match status" value="1"/>
</dbReference>
<gene>
    <name evidence="4" type="primary">cysH</name>
    <name evidence="6" type="ORF">DDZ18_03705</name>
</gene>
<comment type="pathway">
    <text evidence="3 4">Sulfur metabolism; hydrogen sulfide biosynthesis; sulfite from sulfate.</text>
</comment>
<dbReference type="PANTHER" id="PTHR46509:SF1">
    <property type="entry name" value="PHOSPHOADENOSINE PHOSPHOSULFATE REDUCTASE"/>
    <property type="match status" value="1"/>
</dbReference>
<name>A0A2U2BXG1_9PROT</name>
<feature type="domain" description="Phosphoadenosine phosphosulphate reductase" evidence="5">
    <location>
        <begin position="45"/>
        <end position="212"/>
    </location>
</feature>
<dbReference type="PANTHER" id="PTHR46509">
    <property type="entry name" value="PHOSPHOADENOSINE PHOSPHOSULFATE REDUCTASE"/>
    <property type="match status" value="1"/>
</dbReference>
<evidence type="ECO:0000259" key="5">
    <source>
        <dbReference type="Pfam" id="PF01507"/>
    </source>
</evidence>
<dbReference type="InterPro" id="IPR002500">
    <property type="entry name" value="PAPS_reduct_dom"/>
</dbReference>
<evidence type="ECO:0000256" key="1">
    <source>
        <dbReference type="ARBA" id="ARBA00009732"/>
    </source>
</evidence>
<dbReference type="GO" id="GO:0046872">
    <property type="term" value="F:metal ion binding"/>
    <property type="evidence" value="ECO:0007669"/>
    <property type="project" value="UniProtKB-KW"/>
</dbReference>
<dbReference type="InterPro" id="IPR014729">
    <property type="entry name" value="Rossmann-like_a/b/a_fold"/>
</dbReference>
<dbReference type="PIRSF" id="PIRSF000857">
    <property type="entry name" value="PAPS_reductase"/>
    <property type="match status" value="1"/>
</dbReference>
<comment type="cofactor">
    <cofactor evidence="4">
        <name>[4Fe-4S] cluster</name>
        <dbReference type="ChEBI" id="CHEBI:49883"/>
    </cofactor>
    <text evidence="4">Binds 1 [4Fe-4S] cluster per subunit.</text>
</comment>
<accession>A0A2U2BXG1</accession>
<proteinExistence type="inferred from homology"/>
<dbReference type="GO" id="GO:0070814">
    <property type="term" value="P:hydrogen sulfide biosynthetic process"/>
    <property type="evidence" value="ECO:0007669"/>
    <property type="project" value="UniProtKB-UniRule"/>
</dbReference>
<feature type="binding site" evidence="4">
    <location>
        <position position="125"/>
    </location>
    <ligand>
        <name>[4Fe-4S] cluster</name>
        <dbReference type="ChEBI" id="CHEBI:49883"/>
    </ligand>
</feature>
<keyword evidence="7" id="KW-1185">Reference proteome</keyword>
<dbReference type="Pfam" id="PF01507">
    <property type="entry name" value="PAPS_reduct"/>
    <property type="match status" value="1"/>
</dbReference>
<dbReference type="GO" id="GO:0051539">
    <property type="term" value="F:4 iron, 4 sulfur cluster binding"/>
    <property type="evidence" value="ECO:0007669"/>
    <property type="project" value="UniProtKB-UniRule"/>
</dbReference>
<evidence type="ECO:0000256" key="3">
    <source>
        <dbReference type="ARBA" id="ARBA00024327"/>
    </source>
</evidence>
<comment type="catalytic activity">
    <reaction evidence="4">
        <text>[thioredoxin]-disulfide + sulfite + AMP + 2 H(+) = adenosine 5'-phosphosulfate + [thioredoxin]-dithiol</text>
        <dbReference type="Rhea" id="RHEA:21976"/>
        <dbReference type="Rhea" id="RHEA-COMP:10698"/>
        <dbReference type="Rhea" id="RHEA-COMP:10700"/>
        <dbReference type="ChEBI" id="CHEBI:15378"/>
        <dbReference type="ChEBI" id="CHEBI:17359"/>
        <dbReference type="ChEBI" id="CHEBI:29950"/>
        <dbReference type="ChEBI" id="CHEBI:50058"/>
        <dbReference type="ChEBI" id="CHEBI:58243"/>
        <dbReference type="ChEBI" id="CHEBI:456215"/>
        <dbReference type="EC" id="1.8.4.10"/>
    </reaction>
</comment>
<dbReference type="GO" id="GO:0005737">
    <property type="term" value="C:cytoplasm"/>
    <property type="evidence" value="ECO:0007669"/>
    <property type="project" value="UniProtKB-SubCell"/>
</dbReference>
<dbReference type="GO" id="GO:0019379">
    <property type="term" value="P:sulfate assimilation, phosphoadenylyl sulfate reduction by phosphoadenylyl-sulfate reductase (thioredoxin)"/>
    <property type="evidence" value="ECO:0007669"/>
    <property type="project" value="UniProtKB-UniRule"/>
</dbReference>
<dbReference type="Proteomes" id="UP000245168">
    <property type="component" value="Unassembled WGS sequence"/>
</dbReference>
<comment type="subcellular location">
    <subcellularLocation>
        <location evidence="4">Cytoplasm</location>
    </subcellularLocation>
</comment>
<comment type="similarity">
    <text evidence="1 4">Belongs to the PAPS reductase family. CysH subfamily.</text>
</comment>
<keyword evidence="4" id="KW-0411">Iron-sulfur</keyword>
<dbReference type="GO" id="GO:0043866">
    <property type="term" value="F:adenylyl-sulfate reductase (thioredoxin) activity"/>
    <property type="evidence" value="ECO:0007669"/>
    <property type="project" value="UniProtKB-EC"/>
</dbReference>
<dbReference type="RefSeq" id="WP_109251982.1">
    <property type="nucleotide sequence ID" value="NZ_QEXV01000001.1"/>
</dbReference>
<dbReference type="Gene3D" id="3.40.50.620">
    <property type="entry name" value="HUPs"/>
    <property type="match status" value="1"/>
</dbReference>
<dbReference type="EC" id="1.8.4.10" evidence="4"/>
<dbReference type="GO" id="GO:0004604">
    <property type="term" value="F:phosphoadenylyl-sulfate reductase (thioredoxin) activity"/>
    <property type="evidence" value="ECO:0007669"/>
    <property type="project" value="UniProtKB-UniRule"/>
</dbReference>
<feature type="active site" description="Nucleophile; cysteine thiosulfonate intermediate" evidence="4">
    <location>
        <position position="233"/>
    </location>
</feature>
<dbReference type="NCBIfam" id="NF002537">
    <property type="entry name" value="PRK02090.1"/>
    <property type="match status" value="1"/>
</dbReference>
<sequence>MAALKSEYRLALEAGAQALDAALEDLDASGAIERTLTRIFPGEACVVSSFGTESAVILHQLAKVAPDAPVLFINTGKLFPETLAYRDQLVERLGLTNVQTLQPSAHDLAADDPGGDLHKRNPDLCCHVRKTLPLVRALQPYKVWISGRKRHHGGERSELPRVEIQDGKLKLNPLYDWTAEDLRAYARAHDLPDHPLLARGYPSVGCAPCTSPVADAQADPRAGRWADQDKTECGIHIGADGKIVRQER</sequence>
<protein>
    <recommendedName>
        <fullName evidence="4">Adenosine 5'-phosphosulfate reductase</fullName>
        <shortName evidence="4">APS reductase</shortName>
        <ecNumber evidence="4">1.8.4.10</ecNumber>
    </recommendedName>
    <alternativeName>
        <fullName evidence="4">5'-adenylylsulfate reductase</fullName>
    </alternativeName>
    <alternativeName>
        <fullName evidence="4">Thioredoxin-dependent 5'-adenylylsulfate reductase</fullName>
    </alternativeName>
</protein>
<keyword evidence="4" id="KW-0479">Metal-binding</keyword>
<feature type="binding site" evidence="4">
    <location>
        <position position="126"/>
    </location>
    <ligand>
        <name>[4Fe-4S] cluster</name>
        <dbReference type="ChEBI" id="CHEBI:49883"/>
    </ligand>
</feature>
<evidence type="ECO:0000256" key="2">
    <source>
        <dbReference type="ARBA" id="ARBA00023002"/>
    </source>
</evidence>
<dbReference type="InterPro" id="IPR004511">
    <property type="entry name" value="PAPS/APS_Rdtase"/>
</dbReference>
<keyword evidence="4" id="KW-0408">Iron</keyword>
<reference evidence="7" key="1">
    <citation type="submission" date="2018-05" db="EMBL/GenBank/DDBJ databases">
        <authorList>
            <person name="Liu B.-T."/>
        </authorList>
    </citation>
    <scope>NUCLEOTIDE SEQUENCE [LARGE SCALE GENOMIC DNA]</scope>
    <source>
        <strain evidence="7">WD6-1</strain>
    </source>
</reference>
<evidence type="ECO:0000313" key="6">
    <source>
        <dbReference type="EMBL" id="PWE18708.1"/>
    </source>
</evidence>
<dbReference type="CDD" id="cd23945">
    <property type="entry name" value="PAPS_reductase"/>
    <property type="match status" value="1"/>
</dbReference>
<organism evidence="6 7">
    <name type="scientific">Marinicauda salina</name>
    <dbReference type="NCBI Taxonomy" id="2135793"/>
    <lineage>
        <taxon>Bacteria</taxon>
        <taxon>Pseudomonadati</taxon>
        <taxon>Pseudomonadota</taxon>
        <taxon>Alphaproteobacteria</taxon>
        <taxon>Maricaulales</taxon>
        <taxon>Maricaulaceae</taxon>
        <taxon>Marinicauda</taxon>
    </lineage>
</organism>
<dbReference type="OrthoDB" id="9794018at2"/>
<evidence type="ECO:0000256" key="4">
    <source>
        <dbReference type="HAMAP-Rule" id="MF_00063"/>
    </source>
</evidence>
<dbReference type="AlphaFoldDB" id="A0A2U2BXG1"/>
<dbReference type="SUPFAM" id="SSF52402">
    <property type="entry name" value="Adenine nucleotide alpha hydrolases-like"/>
    <property type="match status" value="1"/>
</dbReference>
<feature type="binding site" evidence="4">
    <location>
        <position position="206"/>
    </location>
    <ligand>
        <name>[4Fe-4S] cluster</name>
        <dbReference type="ChEBI" id="CHEBI:49883"/>
    </ligand>
</feature>
<dbReference type="NCBIfam" id="TIGR00434">
    <property type="entry name" value="cysH"/>
    <property type="match status" value="1"/>
</dbReference>
<keyword evidence="4" id="KW-0963">Cytoplasm</keyword>
<comment type="caution">
    <text evidence="6">The sequence shown here is derived from an EMBL/GenBank/DDBJ whole genome shotgun (WGS) entry which is preliminary data.</text>
</comment>
<dbReference type="EMBL" id="QEXV01000001">
    <property type="protein sequence ID" value="PWE18708.1"/>
    <property type="molecule type" value="Genomic_DNA"/>
</dbReference>
<keyword evidence="2 4" id="KW-0560">Oxidoreductase</keyword>
<feature type="binding site" evidence="4">
    <location>
        <position position="209"/>
    </location>
    <ligand>
        <name>[4Fe-4S] cluster</name>
        <dbReference type="ChEBI" id="CHEBI:49883"/>
    </ligand>
</feature>
<evidence type="ECO:0000313" key="7">
    <source>
        <dbReference type="Proteomes" id="UP000245168"/>
    </source>
</evidence>